<comment type="caution">
    <text evidence="1">The sequence shown here is derived from an EMBL/GenBank/DDBJ whole genome shotgun (WGS) entry which is preliminary data.</text>
</comment>
<evidence type="ECO:0000313" key="1">
    <source>
        <dbReference type="EMBL" id="KRY98231.1"/>
    </source>
</evidence>
<organism evidence="1 2">
    <name type="scientific">Trichinella pseudospiralis</name>
    <name type="common">Parasitic roundworm</name>
    <dbReference type="NCBI Taxonomy" id="6337"/>
    <lineage>
        <taxon>Eukaryota</taxon>
        <taxon>Metazoa</taxon>
        <taxon>Ecdysozoa</taxon>
        <taxon>Nematoda</taxon>
        <taxon>Enoplea</taxon>
        <taxon>Dorylaimia</taxon>
        <taxon>Trichinellida</taxon>
        <taxon>Trichinellidae</taxon>
        <taxon>Trichinella</taxon>
    </lineage>
</organism>
<gene>
    <name evidence="1" type="ORF">T4B_1594</name>
</gene>
<dbReference type="AlphaFoldDB" id="A0A0V1GJ03"/>
<keyword evidence="2" id="KW-1185">Reference proteome</keyword>
<proteinExistence type="predicted"/>
<dbReference type="EMBL" id="JYDS01001866">
    <property type="protein sequence ID" value="KRY98231.1"/>
    <property type="molecule type" value="Genomic_DNA"/>
</dbReference>
<dbReference type="Proteomes" id="UP000054805">
    <property type="component" value="Unassembled WGS sequence"/>
</dbReference>
<name>A0A0V1GJ03_TRIPS</name>
<sequence length="53" mass="6341">MLPYCLFHEILHKSPMELNMTSMVHPENFKTKFRKVPEFLNTKEFPEDEDIAS</sequence>
<accession>A0A0V1GJ03</accession>
<reference evidence="1 2" key="1">
    <citation type="submission" date="2015-01" db="EMBL/GenBank/DDBJ databases">
        <title>Evolution of Trichinella species and genotypes.</title>
        <authorList>
            <person name="Korhonen P.K."/>
            <person name="Edoardo P."/>
            <person name="Giuseppe L.R."/>
            <person name="Gasser R.B."/>
        </authorList>
    </citation>
    <scope>NUCLEOTIDE SEQUENCE [LARGE SCALE GENOMIC DNA]</scope>
    <source>
        <strain evidence="1">ISS588</strain>
    </source>
</reference>
<protein>
    <submittedName>
        <fullName evidence="1">Uncharacterized protein</fullName>
    </submittedName>
</protein>
<evidence type="ECO:0000313" key="2">
    <source>
        <dbReference type="Proteomes" id="UP000054805"/>
    </source>
</evidence>